<evidence type="ECO:0000313" key="21">
    <source>
        <dbReference type="Proteomes" id="UP000182983"/>
    </source>
</evidence>
<dbReference type="PROSITE" id="PS01156">
    <property type="entry name" value="TONB_DEPENDENT_REC_2"/>
    <property type="match status" value="1"/>
</dbReference>
<keyword evidence="12" id="KW-0675">Receptor</keyword>
<dbReference type="CDD" id="cd01347">
    <property type="entry name" value="ligand_gated_channel"/>
    <property type="match status" value="1"/>
</dbReference>
<dbReference type="EMBL" id="FNWO01000015">
    <property type="protein sequence ID" value="SEH58388.1"/>
    <property type="molecule type" value="Genomic_DNA"/>
</dbReference>
<accession>A0A1H6J9E1</accession>
<comment type="subcellular location">
    <subcellularLocation>
        <location evidence="1 14">Cell outer membrane</location>
        <topology evidence="1 14">Multi-pass membrane protein</topology>
    </subcellularLocation>
</comment>
<dbReference type="InterPro" id="IPR000531">
    <property type="entry name" value="Beta-barrel_TonB"/>
</dbReference>
<sequence>MLRRCLAPSAPASARLFAGPPVLCALLVFAPPVWAADSEQESGKEDGVPTVVVSDSAGKHTGSTAEGYRVTDFTIGPLGPRPALDTPFQTQTIPQDLIRNQAVTDNAELLKYLPSTQIEYRGGSEVGRPQSRGFEADLLGNTRIDGFAVQSHIPQPIEMTDHLDVLNGLSGAFYGPMNPAGVFNYVLKRPTEHFVNDVGLAYQSDGNVTERADLGGRVGPDRMFGYRLNLSHTDGETASETANLRREVASLAVDARVTSSTLIEANAARYIYDRTGSPGSFAVATGINARVPDASKIDPRGYGYDWAGVETTIDYYGGKITQALNQDWSVTGGLMRQNVTRIMRSTSNKMSTSGNAYQVQVSEAFAHWELTSNQLYLNGKVETGPLKHELTFGTNGYINPNFSAYNTAATSRTTAYSCIITETSCSASALKWKTDGGFYRTGLEDSYQTAIIGDTITINDQWSVMGVFSNGWISSDSATPGKSISVDNAQSYTAGLIYKPRHNMSLYANHGSSVLPGERASSSGVANPNEPMSPYRSTQWEVGYKVELADIDLNTALFHITRPTAYAGDDNVYRVQGEQRNRGIELMAKGKVTDQITVFGGVTWLDSEVTKTDTALTEGKQAIGVPEWQANLLTEYAFSEAFLPGITSSLNLHYTGERAANAYNTAWADGFTTVDLGIRYSGEVIGRAITANLKVNNLFDERYWASVFPSNIAGDSTSSGSTVFIGEPRTVKASMTMSF</sequence>
<evidence type="ECO:0000256" key="5">
    <source>
        <dbReference type="ARBA" id="ARBA00022496"/>
    </source>
</evidence>
<dbReference type="InterPro" id="IPR036942">
    <property type="entry name" value="Beta-barrel_TonB_sf"/>
</dbReference>
<evidence type="ECO:0000256" key="1">
    <source>
        <dbReference type="ARBA" id="ARBA00004571"/>
    </source>
</evidence>
<dbReference type="InterPro" id="IPR039426">
    <property type="entry name" value="TonB-dep_rcpt-like"/>
</dbReference>
<organism evidence="20 21">
    <name type="scientific">Magnetospirillum fulvum</name>
    <name type="common">Rhodospirillum fulvum</name>
    <dbReference type="NCBI Taxonomy" id="1082"/>
    <lineage>
        <taxon>Bacteria</taxon>
        <taxon>Pseudomonadati</taxon>
        <taxon>Pseudomonadota</taxon>
        <taxon>Alphaproteobacteria</taxon>
        <taxon>Rhodospirillales</taxon>
        <taxon>Rhodospirillaceae</taxon>
        <taxon>Magnetospirillum</taxon>
    </lineage>
</organism>
<evidence type="ECO:0000259" key="18">
    <source>
        <dbReference type="Pfam" id="PF00593"/>
    </source>
</evidence>
<keyword evidence="6 14" id="KW-0812">Transmembrane</keyword>
<dbReference type="NCBIfam" id="TIGR01783">
    <property type="entry name" value="TonB-siderophor"/>
    <property type="match status" value="1"/>
</dbReference>
<evidence type="ECO:0000256" key="9">
    <source>
        <dbReference type="ARBA" id="ARBA00023065"/>
    </source>
</evidence>
<dbReference type="PROSITE" id="PS52016">
    <property type="entry name" value="TONB_DEPENDENT_REC_3"/>
    <property type="match status" value="1"/>
</dbReference>
<dbReference type="Pfam" id="PF00593">
    <property type="entry name" value="TonB_dep_Rec_b-barrel"/>
    <property type="match status" value="1"/>
</dbReference>
<evidence type="ECO:0000256" key="15">
    <source>
        <dbReference type="PROSITE-ProRule" id="PRU10144"/>
    </source>
</evidence>
<dbReference type="GO" id="GO:0015344">
    <property type="term" value="F:siderophore uptake transmembrane transporter activity"/>
    <property type="evidence" value="ECO:0007669"/>
    <property type="project" value="TreeGrafter"/>
</dbReference>
<evidence type="ECO:0000313" key="20">
    <source>
        <dbReference type="EMBL" id="SEH58388.1"/>
    </source>
</evidence>
<evidence type="ECO:0000256" key="17">
    <source>
        <dbReference type="SAM" id="SignalP"/>
    </source>
</evidence>
<gene>
    <name evidence="20" type="ORF">SAMN04244559_03044</name>
</gene>
<feature type="signal peptide" evidence="17">
    <location>
        <begin position="1"/>
        <end position="35"/>
    </location>
</feature>
<keyword evidence="8" id="KW-0408">Iron</keyword>
<dbReference type="Gene3D" id="2.170.130.10">
    <property type="entry name" value="TonB-dependent receptor, plug domain"/>
    <property type="match status" value="1"/>
</dbReference>
<proteinExistence type="inferred from homology"/>
<keyword evidence="3 14" id="KW-0813">Transport</keyword>
<keyword evidence="13 14" id="KW-0998">Cell outer membrane</keyword>
<evidence type="ECO:0000256" key="4">
    <source>
        <dbReference type="ARBA" id="ARBA00022452"/>
    </source>
</evidence>
<feature type="domain" description="TonB-dependent receptor plug" evidence="19">
    <location>
        <begin position="84"/>
        <end position="182"/>
    </location>
</feature>
<dbReference type="InterPro" id="IPR010105">
    <property type="entry name" value="TonB_sidphr_rcpt"/>
</dbReference>
<evidence type="ECO:0000256" key="7">
    <source>
        <dbReference type="ARBA" id="ARBA00022729"/>
    </source>
</evidence>
<evidence type="ECO:0000256" key="14">
    <source>
        <dbReference type="PROSITE-ProRule" id="PRU01360"/>
    </source>
</evidence>
<dbReference type="Proteomes" id="UP000182983">
    <property type="component" value="Unassembled WGS sequence"/>
</dbReference>
<dbReference type="SUPFAM" id="SSF56935">
    <property type="entry name" value="Porins"/>
    <property type="match status" value="1"/>
</dbReference>
<reference evidence="21" key="1">
    <citation type="submission" date="2016-10" db="EMBL/GenBank/DDBJ databases">
        <authorList>
            <person name="Varghese N."/>
            <person name="Submissions S."/>
        </authorList>
    </citation>
    <scope>NUCLEOTIDE SEQUENCE [LARGE SCALE GENOMIC DNA]</scope>
    <source>
        <strain evidence="21">DSM 13234</strain>
    </source>
</reference>
<evidence type="ECO:0000256" key="8">
    <source>
        <dbReference type="ARBA" id="ARBA00023004"/>
    </source>
</evidence>
<evidence type="ECO:0000256" key="12">
    <source>
        <dbReference type="ARBA" id="ARBA00023170"/>
    </source>
</evidence>
<evidence type="ECO:0000256" key="3">
    <source>
        <dbReference type="ARBA" id="ARBA00022448"/>
    </source>
</evidence>
<keyword evidence="21" id="KW-1185">Reference proteome</keyword>
<name>A0A1H6J9E1_MAGFU</name>
<feature type="short sequence motif" description="TonB C-terminal box" evidence="15">
    <location>
        <begin position="722"/>
        <end position="739"/>
    </location>
</feature>
<evidence type="ECO:0000256" key="16">
    <source>
        <dbReference type="RuleBase" id="RU003357"/>
    </source>
</evidence>
<dbReference type="PANTHER" id="PTHR32552:SF68">
    <property type="entry name" value="FERRICHROME OUTER MEMBRANE TRANSPORTER_PHAGE RECEPTOR"/>
    <property type="match status" value="1"/>
</dbReference>
<dbReference type="InterPro" id="IPR012910">
    <property type="entry name" value="Plug_dom"/>
</dbReference>
<evidence type="ECO:0000256" key="10">
    <source>
        <dbReference type="ARBA" id="ARBA00023077"/>
    </source>
</evidence>
<dbReference type="GO" id="GO:0038023">
    <property type="term" value="F:signaling receptor activity"/>
    <property type="evidence" value="ECO:0007669"/>
    <property type="project" value="InterPro"/>
</dbReference>
<evidence type="ECO:0000256" key="6">
    <source>
        <dbReference type="ARBA" id="ARBA00022692"/>
    </source>
</evidence>
<keyword evidence="7 17" id="KW-0732">Signal</keyword>
<dbReference type="Pfam" id="PF07715">
    <property type="entry name" value="Plug"/>
    <property type="match status" value="1"/>
</dbReference>
<protein>
    <submittedName>
        <fullName evidence="20">Iron complex outermembrane recepter protein</fullName>
    </submittedName>
</protein>
<dbReference type="InterPro" id="IPR037066">
    <property type="entry name" value="Plug_dom_sf"/>
</dbReference>
<keyword evidence="10 16" id="KW-0798">TonB box</keyword>
<comment type="similarity">
    <text evidence="2 14 16">Belongs to the TonB-dependent receptor family.</text>
</comment>
<dbReference type="PANTHER" id="PTHR32552">
    <property type="entry name" value="FERRICHROME IRON RECEPTOR-RELATED"/>
    <property type="match status" value="1"/>
</dbReference>
<evidence type="ECO:0000256" key="13">
    <source>
        <dbReference type="ARBA" id="ARBA00023237"/>
    </source>
</evidence>
<evidence type="ECO:0000256" key="2">
    <source>
        <dbReference type="ARBA" id="ARBA00009810"/>
    </source>
</evidence>
<feature type="domain" description="TonB-dependent receptor-like beta-barrel" evidence="18">
    <location>
        <begin position="269"/>
        <end position="698"/>
    </location>
</feature>
<dbReference type="Gene3D" id="2.40.170.20">
    <property type="entry name" value="TonB-dependent receptor, beta-barrel domain"/>
    <property type="match status" value="1"/>
</dbReference>
<evidence type="ECO:0000259" key="19">
    <source>
        <dbReference type="Pfam" id="PF07715"/>
    </source>
</evidence>
<dbReference type="GO" id="GO:0009279">
    <property type="term" value="C:cell outer membrane"/>
    <property type="evidence" value="ECO:0007669"/>
    <property type="project" value="UniProtKB-SubCell"/>
</dbReference>
<keyword evidence="11 14" id="KW-0472">Membrane</keyword>
<dbReference type="AlphaFoldDB" id="A0A1H6J9E1"/>
<keyword evidence="4 14" id="KW-1134">Transmembrane beta strand</keyword>
<feature type="chain" id="PRO_5010357482" evidence="17">
    <location>
        <begin position="36"/>
        <end position="739"/>
    </location>
</feature>
<keyword evidence="5" id="KW-0410">Iron transport</keyword>
<keyword evidence="9" id="KW-0406">Ion transport</keyword>
<dbReference type="OrthoDB" id="9760333at2"/>
<dbReference type="RefSeq" id="WP_074770074.1">
    <property type="nucleotide sequence ID" value="NZ_FNWO01000015.1"/>
</dbReference>
<dbReference type="GO" id="GO:0015891">
    <property type="term" value="P:siderophore transport"/>
    <property type="evidence" value="ECO:0007669"/>
    <property type="project" value="InterPro"/>
</dbReference>
<evidence type="ECO:0000256" key="11">
    <source>
        <dbReference type="ARBA" id="ARBA00023136"/>
    </source>
</evidence>
<dbReference type="InterPro" id="IPR010917">
    <property type="entry name" value="TonB_rcpt_CS"/>
</dbReference>